<dbReference type="GO" id="GO:0004197">
    <property type="term" value="F:cysteine-type endopeptidase activity"/>
    <property type="evidence" value="ECO:0007669"/>
    <property type="project" value="TreeGrafter"/>
</dbReference>
<comment type="similarity">
    <text evidence="1">Belongs to the peptidase C13 family.</text>
</comment>
<keyword evidence="3" id="KW-1185">Reference proteome</keyword>
<dbReference type="OrthoDB" id="192611at2759"/>
<organism evidence="2 3">
    <name type="scientific">Tetranychus urticae</name>
    <name type="common">Two-spotted spider mite</name>
    <dbReference type="NCBI Taxonomy" id="32264"/>
    <lineage>
        <taxon>Eukaryota</taxon>
        <taxon>Metazoa</taxon>
        <taxon>Ecdysozoa</taxon>
        <taxon>Arthropoda</taxon>
        <taxon>Chelicerata</taxon>
        <taxon>Arachnida</taxon>
        <taxon>Acari</taxon>
        <taxon>Acariformes</taxon>
        <taxon>Trombidiformes</taxon>
        <taxon>Prostigmata</taxon>
        <taxon>Eleutherengona</taxon>
        <taxon>Raphignathae</taxon>
        <taxon>Tetranychoidea</taxon>
        <taxon>Tetranychidae</taxon>
        <taxon>Tetranychus</taxon>
    </lineage>
</organism>
<evidence type="ECO:0000313" key="2">
    <source>
        <dbReference type="EnsemblMetazoa" id="tetur01g06760.1"/>
    </source>
</evidence>
<dbReference type="EMBL" id="CAEY01000449">
    <property type="status" value="NOT_ANNOTATED_CDS"/>
    <property type="molecule type" value="Genomic_DNA"/>
</dbReference>
<dbReference type="InterPro" id="IPR001096">
    <property type="entry name" value="Peptidase_C13"/>
</dbReference>
<dbReference type="OMA" id="LSDEFAY"/>
<sequence length="202" mass="23048">MHGHQLYGKLTFYLTTRNSGSMFENILSPNINVYGVSSAKPDEPTWESFCDKPDFPLCLSDEFAYAWFKDTEHHDPTKETLETQYEDLVKKVEGSAPQQYGAKDIANEVIGEFKGDSKSGQASILGWTKPQVTELVSIRGSPLHYWGRRLEMAKDNEVIKLNLNYQPLLKEDDSMTEQLEMLSMNFAELDSVQMLTMFCQNV</sequence>
<gene>
    <name evidence="2" type="primary">107371711</name>
</gene>
<dbReference type="PANTHER" id="PTHR12000">
    <property type="entry name" value="HEMOGLOBINASE FAMILY MEMBER"/>
    <property type="match status" value="1"/>
</dbReference>
<protein>
    <submittedName>
        <fullName evidence="2">Uncharacterized protein</fullName>
    </submittedName>
</protein>
<dbReference type="PANTHER" id="PTHR12000:SF42">
    <property type="entry name" value="LEGUMAIN"/>
    <property type="match status" value="1"/>
</dbReference>
<dbReference type="GO" id="GO:0006624">
    <property type="term" value="P:vacuolar protein processing"/>
    <property type="evidence" value="ECO:0007669"/>
    <property type="project" value="TreeGrafter"/>
</dbReference>
<reference evidence="3" key="1">
    <citation type="submission" date="2011-08" db="EMBL/GenBank/DDBJ databases">
        <authorList>
            <person name="Rombauts S."/>
        </authorList>
    </citation>
    <scope>NUCLEOTIDE SEQUENCE</scope>
    <source>
        <strain evidence="3">London</strain>
    </source>
</reference>
<dbReference type="AlphaFoldDB" id="T1JRG0"/>
<dbReference type="EnsemblMetazoa" id="tetur01g06760.1">
    <property type="protein sequence ID" value="tetur01g06760.1"/>
    <property type="gene ID" value="tetur01g06760"/>
</dbReference>
<dbReference type="Gene3D" id="3.40.50.1460">
    <property type="match status" value="1"/>
</dbReference>
<reference evidence="2" key="2">
    <citation type="submission" date="2015-06" db="UniProtKB">
        <authorList>
            <consortium name="EnsemblMetazoa"/>
        </authorList>
    </citation>
    <scope>IDENTIFICATION</scope>
</reference>
<proteinExistence type="inferred from homology"/>
<name>T1JRG0_TETUR</name>
<dbReference type="Proteomes" id="UP000015104">
    <property type="component" value="Unassembled WGS sequence"/>
</dbReference>
<accession>T1JRG0</accession>
<evidence type="ECO:0000256" key="1">
    <source>
        <dbReference type="ARBA" id="ARBA00009941"/>
    </source>
</evidence>
<dbReference type="HOGENOM" id="CLU_1356207_0_0_1"/>
<evidence type="ECO:0000313" key="3">
    <source>
        <dbReference type="Proteomes" id="UP000015104"/>
    </source>
</evidence>
<dbReference type="Pfam" id="PF01650">
    <property type="entry name" value="Peptidase_C13"/>
    <property type="match status" value="1"/>
</dbReference>
<dbReference type="GO" id="GO:0051603">
    <property type="term" value="P:proteolysis involved in protein catabolic process"/>
    <property type="evidence" value="ECO:0007669"/>
    <property type="project" value="TreeGrafter"/>
</dbReference>
<dbReference type="GO" id="GO:0005773">
    <property type="term" value="C:vacuole"/>
    <property type="evidence" value="ECO:0007669"/>
    <property type="project" value="GOC"/>
</dbReference>
<dbReference type="KEGG" id="tut:107371711"/>
<dbReference type="eggNOG" id="KOG1348">
    <property type="taxonomic scope" value="Eukaryota"/>
</dbReference>